<evidence type="ECO:0000256" key="5">
    <source>
        <dbReference type="ARBA" id="ARBA00023136"/>
    </source>
</evidence>
<name>A0ABQ8ZLJ5_9ROSI</name>
<evidence type="ECO:0000256" key="3">
    <source>
        <dbReference type="ARBA" id="ARBA00022692"/>
    </source>
</evidence>
<sequence>MDWDATISLPSSEPYDLERTLRMAGYGLLVIGPSLHFWFGFVSKLLPERDLVTTFKKILMGQTIYEPIMTVVFFSLNARLQGMHRHCQIHSCPFTALGEQLVFISIGCLHDIHGKSRETSATPPADGLNTYHFIPSTKLCLLTTQPCTGDCDETQ</sequence>
<evidence type="ECO:0000256" key="1">
    <source>
        <dbReference type="ARBA" id="ARBA00004141"/>
    </source>
</evidence>
<feature type="transmembrane region" description="Helical" evidence="6">
    <location>
        <begin position="21"/>
        <end position="39"/>
    </location>
</feature>
<evidence type="ECO:0000313" key="7">
    <source>
        <dbReference type="EMBL" id="KAJ6302572.1"/>
    </source>
</evidence>
<accession>A0ABQ8ZLJ5</accession>
<comment type="subcellular location">
    <subcellularLocation>
        <location evidence="1">Membrane</location>
        <topology evidence="1">Multi-pass membrane protein</topology>
    </subcellularLocation>
</comment>
<evidence type="ECO:0000256" key="6">
    <source>
        <dbReference type="RuleBase" id="RU363053"/>
    </source>
</evidence>
<keyword evidence="3 6" id="KW-0812">Transmembrane</keyword>
<protein>
    <submittedName>
        <fullName evidence="7">Uncharacterized protein</fullName>
    </submittedName>
</protein>
<organism evidence="7 8">
    <name type="scientific">Salix suchowensis</name>
    <dbReference type="NCBI Taxonomy" id="1278906"/>
    <lineage>
        <taxon>Eukaryota</taxon>
        <taxon>Viridiplantae</taxon>
        <taxon>Streptophyta</taxon>
        <taxon>Embryophyta</taxon>
        <taxon>Tracheophyta</taxon>
        <taxon>Spermatophyta</taxon>
        <taxon>Magnoliopsida</taxon>
        <taxon>eudicotyledons</taxon>
        <taxon>Gunneridae</taxon>
        <taxon>Pentapetalae</taxon>
        <taxon>rosids</taxon>
        <taxon>fabids</taxon>
        <taxon>Malpighiales</taxon>
        <taxon>Salicaceae</taxon>
        <taxon>Saliceae</taxon>
        <taxon>Salix</taxon>
    </lineage>
</organism>
<comment type="caution">
    <text evidence="7">The sequence shown here is derived from an EMBL/GenBank/DDBJ whole genome shotgun (WGS) entry which is preliminary data.</text>
</comment>
<feature type="transmembrane region" description="Helical" evidence="6">
    <location>
        <begin position="59"/>
        <end position="76"/>
    </location>
</feature>
<keyword evidence="4 6" id="KW-1133">Transmembrane helix</keyword>
<dbReference type="EMBL" id="JAPFFI010000027">
    <property type="protein sequence ID" value="KAJ6302572.1"/>
    <property type="molecule type" value="Genomic_DNA"/>
</dbReference>
<dbReference type="PANTHER" id="PTHR11266:SF18">
    <property type="entry name" value="OS12G0508100 PROTEIN"/>
    <property type="match status" value="1"/>
</dbReference>
<proteinExistence type="inferred from homology"/>
<evidence type="ECO:0000313" key="8">
    <source>
        <dbReference type="Proteomes" id="UP001141253"/>
    </source>
</evidence>
<dbReference type="PANTHER" id="PTHR11266">
    <property type="entry name" value="PEROXISOMAL MEMBRANE PROTEIN 2, PXMP2 MPV17"/>
    <property type="match status" value="1"/>
</dbReference>
<reference evidence="7" key="2">
    <citation type="journal article" date="2023" name="Int. J. Mol. Sci.">
        <title>De Novo Assembly and Annotation of 11 Diverse Shrub Willow (Salix) Genomes Reveals Novel Gene Organization in Sex-Linked Regions.</title>
        <authorList>
            <person name="Hyden B."/>
            <person name="Feng K."/>
            <person name="Yates T.B."/>
            <person name="Jawdy S."/>
            <person name="Cereghino C."/>
            <person name="Smart L.B."/>
            <person name="Muchero W."/>
        </authorList>
    </citation>
    <scope>NUCLEOTIDE SEQUENCE</scope>
    <source>
        <tissue evidence="7">Shoot tip</tissue>
    </source>
</reference>
<evidence type="ECO:0000256" key="2">
    <source>
        <dbReference type="ARBA" id="ARBA00006824"/>
    </source>
</evidence>
<evidence type="ECO:0000256" key="4">
    <source>
        <dbReference type="ARBA" id="ARBA00022989"/>
    </source>
</evidence>
<reference evidence="7" key="1">
    <citation type="submission" date="2022-10" db="EMBL/GenBank/DDBJ databases">
        <authorList>
            <person name="Hyden B.L."/>
            <person name="Feng K."/>
            <person name="Yates T."/>
            <person name="Jawdy S."/>
            <person name="Smart L.B."/>
            <person name="Muchero W."/>
        </authorList>
    </citation>
    <scope>NUCLEOTIDE SEQUENCE</scope>
    <source>
        <tissue evidence="7">Shoot tip</tissue>
    </source>
</reference>
<comment type="similarity">
    <text evidence="2 6">Belongs to the peroxisomal membrane protein PXMP2/4 family.</text>
</comment>
<dbReference type="Proteomes" id="UP001141253">
    <property type="component" value="Chromosome 16"/>
</dbReference>
<keyword evidence="5 6" id="KW-0472">Membrane</keyword>
<gene>
    <name evidence="7" type="ORF">OIU77_016631</name>
</gene>
<dbReference type="InterPro" id="IPR007248">
    <property type="entry name" value="Mpv17_PMP22"/>
</dbReference>
<keyword evidence="8" id="KW-1185">Reference proteome</keyword>